<feature type="compositionally biased region" description="Low complexity" evidence="1">
    <location>
        <begin position="564"/>
        <end position="575"/>
    </location>
</feature>
<dbReference type="Gene3D" id="3.40.50.12090">
    <property type="match status" value="2"/>
</dbReference>
<organism evidence="4 5">
    <name type="scientific">Clostridium acetireducens DSM 10703</name>
    <dbReference type="NCBI Taxonomy" id="1121290"/>
    <lineage>
        <taxon>Bacteria</taxon>
        <taxon>Bacillati</taxon>
        <taxon>Bacillota</taxon>
        <taxon>Clostridia</taxon>
        <taxon>Eubacteriales</taxon>
        <taxon>Clostridiaceae</taxon>
        <taxon>Clostridium</taxon>
    </lineage>
</organism>
<gene>
    <name evidence="4" type="primary">lytC_7</name>
    <name evidence="4" type="ORF">CLOACE_14840</name>
</gene>
<feature type="domain" description="Bacterial Ig-like" evidence="3">
    <location>
        <begin position="400"/>
        <end position="455"/>
    </location>
</feature>
<accession>A0A1E8EY53</accession>
<feature type="signal peptide" evidence="2">
    <location>
        <begin position="1"/>
        <end position="24"/>
    </location>
</feature>
<dbReference type="EMBL" id="LZFO01000020">
    <property type="protein sequence ID" value="OFI05866.1"/>
    <property type="molecule type" value="Genomic_DNA"/>
</dbReference>
<feature type="domain" description="Bacterial Ig-like" evidence="3">
    <location>
        <begin position="327"/>
        <end position="383"/>
    </location>
</feature>
<feature type="region of interest" description="Disordered" evidence="1">
    <location>
        <begin position="550"/>
        <end position="580"/>
    </location>
</feature>
<dbReference type="RefSeq" id="WP_101495404.1">
    <property type="nucleotide sequence ID" value="NZ_LZFO01000020.1"/>
</dbReference>
<dbReference type="OrthoDB" id="1927963at2"/>
<evidence type="ECO:0000313" key="4">
    <source>
        <dbReference type="EMBL" id="OFI05866.1"/>
    </source>
</evidence>
<evidence type="ECO:0000256" key="2">
    <source>
        <dbReference type="SAM" id="SignalP"/>
    </source>
</evidence>
<dbReference type="Gene3D" id="2.30.30.100">
    <property type="match status" value="1"/>
</dbReference>
<dbReference type="Pfam" id="PF07532">
    <property type="entry name" value="Big_4"/>
    <property type="match status" value="3"/>
</dbReference>
<dbReference type="EC" id="3.5.1.28" evidence="4"/>
<dbReference type="GO" id="GO:0008745">
    <property type="term" value="F:N-acetylmuramoyl-L-alanine amidase activity"/>
    <property type="evidence" value="ECO:0007669"/>
    <property type="project" value="UniProtKB-EC"/>
</dbReference>
<dbReference type="PATRIC" id="fig|1121290.3.peg.1469"/>
<protein>
    <submittedName>
        <fullName evidence="4">N-acetylmuramoyl-L-alanine amidase LytC</fullName>
        <ecNumber evidence="4">3.5.1.28</ecNumber>
    </submittedName>
</protein>
<dbReference type="InterPro" id="IPR011081">
    <property type="entry name" value="Big_4"/>
</dbReference>
<evidence type="ECO:0000313" key="5">
    <source>
        <dbReference type="Proteomes" id="UP000175744"/>
    </source>
</evidence>
<proteinExistence type="predicted"/>
<feature type="chain" id="PRO_5009213755" evidence="2">
    <location>
        <begin position="25"/>
        <end position="747"/>
    </location>
</feature>
<sequence>MNKKKLTALIITALCITSAAKVSAAPSVKRIYGQTRYETAASISKEGWKEKSNYAVIVNGENFPDAITAAPLASKYKAPILLTPKNELSPFTSVELKRLGVKNVFIIGGKGVIYQNVEDGIKSMGIKVTRLGGKTRYETALLVAGKVGKSKQIAVVDGTSFGDAVSIAPIAALKQMPIILAQKNYIPDDVMKYLDKQKKAEQIYVIGGKDFINDNLIKKIPNSKRIAEGGMYDKNVQIINAFKNELNLNNLYIASGKDYADALAGSALAAQNAVPILLVDNTMPEPSKRFLQSQVINEIGVLGGPAVVNSSVIQSSKDLPLEVADVNNIVKNIYQNEEFTPPKTMIITASDNSKKEMPVDWNLKKIDTTKPGIYTFKGSIEDYNKDIILTLIVKPIPDKIDDIKAEAETRSSYNLPDTVTATMSDGSLGDVDVSWDYGTQKKPGIYEFLGTVDRYSKKIKLTLTIKQQYGQNIKSINNLKYIVDKKSDFTLPRAVTATMQDNSKKGVAISWGTEKKYKYYDGVYIYEGIVKGYNKKVSLMLIVRDENGIDPNDPIYPTKPDDPNNPTNPDNPENPGESIKNIGELEPIVQGDPYPTTVIDPDTKKPAQVTWTRSINIDTTFVDADNIDDCRVAKVTLEGTIGGNKKVKATIGIIPKILGITTEYNGTNIVPAVIPIESSGVYDMSNATQKLRAVIIGPDGHTRTTKKVNVLLWDPPYIDIGDSQNYYVRATINHFSNPIMVTLQVRR</sequence>
<keyword evidence="5" id="KW-1185">Reference proteome</keyword>
<keyword evidence="2" id="KW-0732">Signal</keyword>
<dbReference type="STRING" id="1121290.CLAOCE_14840"/>
<dbReference type="PANTHER" id="PTHR30032">
    <property type="entry name" value="N-ACETYLMURAMOYL-L-ALANINE AMIDASE-RELATED"/>
    <property type="match status" value="1"/>
</dbReference>
<dbReference type="InterPro" id="IPR051922">
    <property type="entry name" value="Bact_Sporulation_Assoc"/>
</dbReference>
<keyword evidence="4" id="KW-0378">Hydrolase</keyword>
<dbReference type="PANTHER" id="PTHR30032:SF8">
    <property type="entry name" value="GERMINATION-SPECIFIC N-ACETYLMURAMOYL-L-ALANINE AMIDASE"/>
    <property type="match status" value="1"/>
</dbReference>
<evidence type="ECO:0000256" key="1">
    <source>
        <dbReference type="SAM" id="MobiDB-lite"/>
    </source>
</evidence>
<feature type="domain" description="Bacterial Ig-like" evidence="3">
    <location>
        <begin position="476"/>
        <end position="533"/>
    </location>
</feature>
<comment type="caution">
    <text evidence="4">The sequence shown here is derived from an EMBL/GenBank/DDBJ whole genome shotgun (WGS) entry which is preliminary data.</text>
</comment>
<dbReference type="Proteomes" id="UP000175744">
    <property type="component" value="Unassembled WGS sequence"/>
</dbReference>
<dbReference type="AlphaFoldDB" id="A0A1E8EY53"/>
<dbReference type="InterPro" id="IPR007253">
    <property type="entry name" value="Cell_wall-bd_2"/>
</dbReference>
<evidence type="ECO:0000259" key="3">
    <source>
        <dbReference type="Pfam" id="PF07532"/>
    </source>
</evidence>
<reference evidence="4 5" key="1">
    <citation type="submission" date="2016-06" db="EMBL/GenBank/DDBJ databases">
        <title>Genome sequence of Clostridium acetireducens DSM 10703.</title>
        <authorList>
            <person name="Poehlein A."/>
            <person name="Fluechter S."/>
            <person name="Duerre P."/>
            <person name="Daniel R."/>
        </authorList>
    </citation>
    <scope>NUCLEOTIDE SEQUENCE [LARGE SCALE GENOMIC DNA]</scope>
    <source>
        <strain evidence="4 5">DSM 10703</strain>
    </source>
</reference>
<name>A0A1E8EY53_9CLOT</name>
<dbReference type="Pfam" id="PF04122">
    <property type="entry name" value="CW_binding_2"/>
    <property type="match status" value="3"/>
</dbReference>